<gene>
    <name evidence="2" type="ORF">GCM10009639_12620</name>
</gene>
<protein>
    <recommendedName>
        <fullName evidence="1">Putative restriction endonuclease domain-containing protein</fullName>
    </recommendedName>
</protein>
<dbReference type="InterPro" id="IPR012296">
    <property type="entry name" value="Nuclease_put_TT1808"/>
</dbReference>
<name>A0ABN1XQD3_9ACTN</name>
<dbReference type="Pfam" id="PF05685">
    <property type="entry name" value="Uma2"/>
    <property type="match status" value="1"/>
</dbReference>
<dbReference type="RefSeq" id="WP_344329230.1">
    <property type="nucleotide sequence ID" value="NZ_BAAAKJ010000061.1"/>
</dbReference>
<dbReference type="InterPro" id="IPR008538">
    <property type="entry name" value="Uma2"/>
</dbReference>
<keyword evidence="3" id="KW-1185">Reference proteome</keyword>
<organism evidence="2 3">
    <name type="scientific">Kitasatospora putterlickiae</name>
    <dbReference type="NCBI Taxonomy" id="221725"/>
    <lineage>
        <taxon>Bacteria</taxon>
        <taxon>Bacillati</taxon>
        <taxon>Actinomycetota</taxon>
        <taxon>Actinomycetes</taxon>
        <taxon>Kitasatosporales</taxon>
        <taxon>Streptomycetaceae</taxon>
        <taxon>Kitasatospora</taxon>
    </lineage>
</organism>
<proteinExistence type="predicted"/>
<reference evidence="2 3" key="1">
    <citation type="journal article" date="2019" name="Int. J. Syst. Evol. Microbiol.">
        <title>The Global Catalogue of Microorganisms (GCM) 10K type strain sequencing project: providing services to taxonomists for standard genome sequencing and annotation.</title>
        <authorList>
            <consortium name="The Broad Institute Genomics Platform"/>
            <consortium name="The Broad Institute Genome Sequencing Center for Infectious Disease"/>
            <person name="Wu L."/>
            <person name="Ma J."/>
        </authorList>
    </citation>
    <scope>NUCLEOTIDE SEQUENCE [LARGE SCALE GENOMIC DNA]</scope>
    <source>
        <strain evidence="2 3">JCM 12393</strain>
    </source>
</reference>
<dbReference type="CDD" id="cd06260">
    <property type="entry name" value="DUF820-like"/>
    <property type="match status" value="1"/>
</dbReference>
<dbReference type="Proteomes" id="UP001499863">
    <property type="component" value="Unassembled WGS sequence"/>
</dbReference>
<evidence type="ECO:0000313" key="2">
    <source>
        <dbReference type="EMBL" id="GAA1387525.1"/>
    </source>
</evidence>
<dbReference type="EMBL" id="BAAAKJ010000061">
    <property type="protein sequence ID" value="GAA1387525.1"/>
    <property type="molecule type" value="Genomic_DNA"/>
</dbReference>
<comment type="caution">
    <text evidence="2">The sequence shown here is derived from an EMBL/GenBank/DDBJ whole genome shotgun (WGS) entry which is preliminary data.</text>
</comment>
<dbReference type="InterPro" id="IPR011335">
    <property type="entry name" value="Restrct_endonuc-II-like"/>
</dbReference>
<dbReference type="SUPFAM" id="SSF52980">
    <property type="entry name" value="Restriction endonuclease-like"/>
    <property type="match status" value="1"/>
</dbReference>
<sequence length="188" mass="19935">MPELPVHPGALRTAAGRLSRLTGLGVEVIGGTLVLAPPRRGRHAGTVERLRARLDAGLPDGFAAYQCSSLGMPGDRDDYATPDLVVLPVDWGGDEHWLADPHEAALAVEVVPRSKGARDVTVKSDWYAAAEVRALLVLDPRNGTWTLRTDPCDGAYRGTVRGRYGEPVVPAAPLPEGLSTDGLPLYAG</sequence>
<dbReference type="PANTHER" id="PTHR35400:SF3">
    <property type="entry name" value="SLL1072 PROTEIN"/>
    <property type="match status" value="1"/>
</dbReference>
<accession>A0ABN1XQD3</accession>
<evidence type="ECO:0000313" key="3">
    <source>
        <dbReference type="Proteomes" id="UP001499863"/>
    </source>
</evidence>
<dbReference type="PANTHER" id="PTHR35400">
    <property type="entry name" value="SLR1083 PROTEIN"/>
    <property type="match status" value="1"/>
</dbReference>
<feature type="domain" description="Putative restriction endonuclease" evidence="1">
    <location>
        <begin position="24"/>
        <end position="179"/>
    </location>
</feature>
<evidence type="ECO:0000259" key="1">
    <source>
        <dbReference type="Pfam" id="PF05685"/>
    </source>
</evidence>
<dbReference type="Gene3D" id="3.90.1570.10">
    <property type="entry name" value="tt1808, chain A"/>
    <property type="match status" value="1"/>
</dbReference>